<keyword evidence="1" id="KW-0472">Membrane</keyword>
<name>A0ABS4JP15_9BACL</name>
<reference evidence="2 3" key="1">
    <citation type="submission" date="2021-03" db="EMBL/GenBank/DDBJ databases">
        <title>Genomic Encyclopedia of Type Strains, Phase IV (KMG-IV): sequencing the most valuable type-strain genomes for metagenomic binning, comparative biology and taxonomic classification.</title>
        <authorList>
            <person name="Goeker M."/>
        </authorList>
    </citation>
    <scope>NUCLEOTIDE SEQUENCE [LARGE SCALE GENOMIC DNA]</scope>
    <source>
        <strain evidence="2 3">DSM 26806</strain>
    </source>
</reference>
<sequence length="271" mass="31544">MNSIRKGWESTRHQIPVVIILFLYQLLWGVFLYRLVQSAVIPLLQRYPDPAPSQLSKMLFLVEGQIELKNSPDVHTYLWLLGGMFALRLFLTPFIDAGILYGLQPNQKDGAGLVFFQGIRYFGKPVFLFYILELILILFPAYWLVPKILELIINGMQTGTDPLIYAGFYIVAWIIYGYFVHQLLLYIKFGYIYRSSISLSFYIVCRHILKVIGISLFLGFITLILFGIFTSISWIWTGMVALILQQTYPFLRTLLSIWHTASQYQLWNEEK</sequence>
<evidence type="ECO:0000313" key="3">
    <source>
        <dbReference type="Proteomes" id="UP001519288"/>
    </source>
</evidence>
<dbReference type="EMBL" id="JAGGLD010000012">
    <property type="protein sequence ID" value="MBP2002766.1"/>
    <property type="molecule type" value="Genomic_DNA"/>
</dbReference>
<keyword evidence="3" id="KW-1185">Reference proteome</keyword>
<organism evidence="2 3">
    <name type="scientific">Paenibacillus shirakamiensis</name>
    <dbReference type="NCBI Taxonomy" id="1265935"/>
    <lineage>
        <taxon>Bacteria</taxon>
        <taxon>Bacillati</taxon>
        <taxon>Bacillota</taxon>
        <taxon>Bacilli</taxon>
        <taxon>Bacillales</taxon>
        <taxon>Paenibacillaceae</taxon>
        <taxon>Paenibacillus</taxon>
    </lineage>
</organism>
<proteinExistence type="predicted"/>
<dbReference type="RefSeq" id="WP_209866382.1">
    <property type="nucleotide sequence ID" value="NZ_JAGGLD010000012.1"/>
</dbReference>
<feature type="transmembrane region" description="Helical" evidence="1">
    <location>
        <begin position="234"/>
        <end position="251"/>
    </location>
</feature>
<feature type="transmembrane region" description="Helical" evidence="1">
    <location>
        <begin position="208"/>
        <end position="228"/>
    </location>
</feature>
<gene>
    <name evidence="2" type="ORF">J2Z69_003877</name>
</gene>
<feature type="transmembrane region" description="Helical" evidence="1">
    <location>
        <begin position="163"/>
        <end position="187"/>
    </location>
</feature>
<comment type="caution">
    <text evidence="2">The sequence shown here is derived from an EMBL/GenBank/DDBJ whole genome shotgun (WGS) entry which is preliminary data.</text>
</comment>
<feature type="transmembrane region" description="Helical" evidence="1">
    <location>
        <begin position="15"/>
        <end position="36"/>
    </location>
</feature>
<accession>A0ABS4JP15</accession>
<feature type="transmembrane region" description="Helical" evidence="1">
    <location>
        <begin position="122"/>
        <end position="143"/>
    </location>
</feature>
<keyword evidence="1" id="KW-1133">Transmembrane helix</keyword>
<protein>
    <recommendedName>
        <fullName evidence="4">DUF4013 domain-containing protein</fullName>
    </recommendedName>
</protein>
<keyword evidence="1" id="KW-0812">Transmembrane</keyword>
<evidence type="ECO:0000313" key="2">
    <source>
        <dbReference type="EMBL" id="MBP2002766.1"/>
    </source>
</evidence>
<dbReference type="Proteomes" id="UP001519288">
    <property type="component" value="Unassembled WGS sequence"/>
</dbReference>
<evidence type="ECO:0000256" key="1">
    <source>
        <dbReference type="SAM" id="Phobius"/>
    </source>
</evidence>
<evidence type="ECO:0008006" key="4">
    <source>
        <dbReference type="Google" id="ProtNLM"/>
    </source>
</evidence>